<dbReference type="PATRIC" id="fig|1217696.3.peg.3007"/>
<reference evidence="1 4" key="1">
    <citation type="submission" date="2013-02" db="EMBL/GenBank/DDBJ databases">
        <title>The Genome Sequence of Acinetobacter sp. NIPH 1859.</title>
        <authorList>
            <consortium name="The Broad Institute Genome Sequencing Platform"/>
            <consortium name="The Broad Institute Genome Sequencing Center for Infectious Disease"/>
            <person name="Cerqueira G."/>
            <person name="Feldgarden M."/>
            <person name="Courvalin P."/>
            <person name="Perichon B."/>
            <person name="Grillot-Courvalin C."/>
            <person name="Clermont D."/>
            <person name="Rocha E."/>
            <person name="Yoon E.-J."/>
            <person name="Nemec A."/>
            <person name="Walker B."/>
            <person name="Young S.K."/>
            <person name="Zeng Q."/>
            <person name="Gargeya S."/>
            <person name="Fitzgerald M."/>
            <person name="Haas B."/>
            <person name="Abouelleil A."/>
            <person name="Alvarado L."/>
            <person name="Arachchi H.M."/>
            <person name="Berlin A.M."/>
            <person name="Chapman S.B."/>
            <person name="Dewar J."/>
            <person name="Goldberg J."/>
            <person name="Griggs A."/>
            <person name="Gujja S."/>
            <person name="Hansen M."/>
            <person name="Howarth C."/>
            <person name="Imamovic A."/>
            <person name="Larimer J."/>
            <person name="McCowan C."/>
            <person name="Murphy C."/>
            <person name="Neiman D."/>
            <person name="Pearson M."/>
            <person name="Priest M."/>
            <person name="Roberts A."/>
            <person name="Saif S."/>
            <person name="Shea T."/>
            <person name="Sisk P."/>
            <person name="Sykes S."/>
            <person name="Wortman J."/>
            <person name="Nusbaum C."/>
            <person name="Birren B."/>
        </authorList>
    </citation>
    <scope>NUCLEOTIDE SEQUENCE [LARGE SCALE GENOMIC DNA]</scope>
    <source>
        <strain evidence="1 4">NIPH 1859</strain>
    </source>
</reference>
<evidence type="ECO:0000313" key="5">
    <source>
        <dbReference type="Proteomes" id="UP000014559"/>
    </source>
</evidence>
<reference evidence="3 6" key="3">
    <citation type="submission" date="2019-07" db="EMBL/GenBank/DDBJ databases">
        <title>Draft Genome Sequence of the first blaOXA-58-Harboring Acinetobacter colistiniresistens clinical isolate from Brazil.</title>
        <authorList>
            <person name="Favaro L.S."/>
            <person name="Paula-Petroli S.B."/>
            <person name="Moura C.F."/>
            <person name="Tognim M.C.B."/>
            <person name="Venancio E.J."/>
            <person name="Yamada-Ogatta S.F."/>
            <person name="Carrara-Marroni F.E."/>
        </authorList>
    </citation>
    <scope>NUCLEOTIDE SEQUENCE [LARGE SCALE GENOMIC DNA]</scope>
    <source>
        <strain evidence="3 6">DL</strain>
    </source>
</reference>
<dbReference type="InterPro" id="IPR046494">
    <property type="entry name" value="DUF6587"/>
</dbReference>
<dbReference type="Proteomes" id="UP000316981">
    <property type="component" value="Unassembled WGS sequence"/>
</dbReference>
<dbReference type="RefSeq" id="WP_005278371.1">
    <property type="nucleotide sequence ID" value="NZ_BHGD02000091.1"/>
</dbReference>
<dbReference type="HOGENOM" id="CLU_2550631_0_0_6"/>
<gene>
    <name evidence="1" type="ORF">F889_03804</name>
    <name evidence="2" type="ORF">F907_03061</name>
    <name evidence="3" type="ORF">FPV60_01075</name>
</gene>
<dbReference type="OrthoDB" id="6711925at2"/>
<dbReference type="Pfam" id="PF20228">
    <property type="entry name" value="DUF6587"/>
    <property type="match status" value="1"/>
</dbReference>
<sequence>MFEYLIVAVLVLWSAVVVFKKVFPQTASSAFLALSNLCQRLGWQRLATWLKPKMAVGCGGGCGCSTDEAETKKPETIQTVKWR</sequence>
<evidence type="ECO:0000313" key="1">
    <source>
        <dbReference type="EMBL" id="ENX31914.1"/>
    </source>
</evidence>
<reference evidence="2 5" key="2">
    <citation type="submission" date="2013-06" db="EMBL/GenBank/DDBJ databases">
        <title>The Genome Sequence of Acinetobacter sp. NIPH 2036.</title>
        <authorList>
            <consortium name="The Broad Institute Genome Sequencing Platform"/>
            <consortium name="The Broad Institute Genome Sequencing Center for Infectious Disease"/>
            <person name="Cerqueira G."/>
            <person name="Feldgarden M."/>
            <person name="Courvalin P."/>
            <person name="Perichon B."/>
            <person name="Grillot-Courvalin C."/>
            <person name="Clermont D."/>
            <person name="Rocha E."/>
            <person name="Yoon E.-J."/>
            <person name="Nemec A."/>
            <person name="Young S.K."/>
            <person name="Zeng Q."/>
            <person name="Gargeya S."/>
            <person name="Fitzgerald M."/>
            <person name="Abouelleil A."/>
            <person name="Alvarado L."/>
            <person name="Berlin A.M."/>
            <person name="Chapman S.B."/>
            <person name="Dewar J."/>
            <person name="Goldberg J."/>
            <person name="Griggs A."/>
            <person name="Gujja S."/>
            <person name="Hansen M."/>
            <person name="Howarth C."/>
            <person name="Imamovic A."/>
            <person name="Larimer J."/>
            <person name="McCowan C."/>
            <person name="Murphy C."/>
            <person name="Pearson M."/>
            <person name="Priest M."/>
            <person name="Roberts A."/>
            <person name="Saif S."/>
            <person name="Shea T."/>
            <person name="Sykes S."/>
            <person name="Wortman J."/>
            <person name="Nusbaum C."/>
            <person name="Birren B."/>
        </authorList>
    </citation>
    <scope>NUCLEOTIDE SEQUENCE [LARGE SCALE GENOMIC DNA]</scope>
    <source>
        <strain evidence="2 5">NIPH 2036</strain>
    </source>
</reference>
<comment type="caution">
    <text evidence="1">The sequence shown here is derived from an EMBL/GenBank/DDBJ whole genome shotgun (WGS) entry which is preliminary data.</text>
</comment>
<dbReference type="EMBL" id="APRZ01000026">
    <property type="protein sequence ID" value="ENX31914.1"/>
    <property type="molecule type" value="Genomic_DNA"/>
</dbReference>
<dbReference type="AlphaFoldDB" id="N9PEB5"/>
<accession>N9PEB5</accession>
<evidence type="ECO:0000313" key="4">
    <source>
        <dbReference type="Proteomes" id="UP000013009"/>
    </source>
</evidence>
<dbReference type="EMBL" id="ATGK01000017">
    <property type="protein sequence ID" value="EPG35683.1"/>
    <property type="molecule type" value="Genomic_DNA"/>
</dbReference>
<keyword evidence="4" id="KW-1185">Reference proteome</keyword>
<organism evidence="1 4">
    <name type="scientific">Acinetobacter colistiniresistens</name>
    <dbReference type="NCBI Taxonomy" id="280145"/>
    <lineage>
        <taxon>Bacteria</taxon>
        <taxon>Pseudomonadati</taxon>
        <taxon>Pseudomonadota</taxon>
        <taxon>Gammaproteobacteria</taxon>
        <taxon>Moraxellales</taxon>
        <taxon>Moraxellaceae</taxon>
        <taxon>Acinetobacter</taxon>
    </lineage>
</organism>
<evidence type="ECO:0000313" key="6">
    <source>
        <dbReference type="Proteomes" id="UP000316981"/>
    </source>
</evidence>
<name>N9PEB5_9GAMM</name>
<protein>
    <submittedName>
        <fullName evidence="1">Uncharacterized protein</fullName>
    </submittedName>
</protein>
<dbReference type="EMBL" id="VMTP01000002">
    <property type="protein sequence ID" value="TVT87365.1"/>
    <property type="molecule type" value="Genomic_DNA"/>
</dbReference>
<dbReference type="Proteomes" id="UP000014559">
    <property type="component" value="Unassembled WGS sequence"/>
</dbReference>
<proteinExistence type="predicted"/>
<accession>S3T493</accession>
<dbReference type="Proteomes" id="UP000013009">
    <property type="component" value="Unassembled WGS sequence"/>
</dbReference>
<dbReference type="GeneID" id="45416753"/>
<dbReference type="PATRIC" id="fig|1217695.3.peg.3691"/>
<evidence type="ECO:0000313" key="3">
    <source>
        <dbReference type="EMBL" id="TVT87365.1"/>
    </source>
</evidence>
<evidence type="ECO:0000313" key="2">
    <source>
        <dbReference type="EMBL" id="EPG35683.1"/>
    </source>
</evidence>